<dbReference type="Proteomes" id="UP000724584">
    <property type="component" value="Unassembled WGS sequence"/>
</dbReference>
<evidence type="ECO:0000313" key="1">
    <source>
        <dbReference type="EMBL" id="KAH6623051.1"/>
    </source>
</evidence>
<keyword evidence="2" id="KW-1185">Reference proteome</keyword>
<comment type="caution">
    <text evidence="1">The sequence shown here is derived from an EMBL/GenBank/DDBJ whole genome shotgun (WGS) entry which is preliminary data.</text>
</comment>
<accession>A0ACB7NXZ8</accession>
<dbReference type="EMBL" id="JAGIZQ010000006">
    <property type="protein sequence ID" value="KAH6623051.1"/>
    <property type="molecule type" value="Genomic_DNA"/>
</dbReference>
<evidence type="ECO:0000313" key="2">
    <source>
        <dbReference type="Proteomes" id="UP000724584"/>
    </source>
</evidence>
<name>A0ACB7NXZ8_9PEZI</name>
<reference evidence="1 2" key="1">
    <citation type="journal article" date="2021" name="Nat. Commun.">
        <title>Genetic determinants of endophytism in the Arabidopsis root mycobiome.</title>
        <authorList>
            <person name="Mesny F."/>
            <person name="Miyauchi S."/>
            <person name="Thiergart T."/>
            <person name="Pickel B."/>
            <person name="Atanasova L."/>
            <person name="Karlsson M."/>
            <person name="Huettel B."/>
            <person name="Barry K.W."/>
            <person name="Haridas S."/>
            <person name="Chen C."/>
            <person name="Bauer D."/>
            <person name="Andreopoulos W."/>
            <person name="Pangilinan J."/>
            <person name="LaButti K."/>
            <person name="Riley R."/>
            <person name="Lipzen A."/>
            <person name="Clum A."/>
            <person name="Drula E."/>
            <person name="Henrissat B."/>
            <person name="Kohler A."/>
            <person name="Grigoriev I.V."/>
            <person name="Martin F.M."/>
            <person name="Hacquard S."/>
        </authorList>
    </citation>
    <scope>NUCLEOTIDE SEQUENCE [LARGE SCALE GENOMIC DNA]</scope>
    <source>
        <strain evidence="1 2">MPI-SDFR-AT-0079</strain>
    </source>
</reference>
<proteinExistence type="predicted"/>
<protein>
    <submittedName>
        <fullName evidence="1">Uncharacterized protein</fullName>
    </submittedName>
</protein>
<gene>
    <name evidence="1" type="ORF">F5144DRAFT_582240</name>
</gene>
<organism evidence="1 2">
    <name type="scientific">Chaetomium tenue</name>
    <dbReference type="NCBI Taxonomy" id="1854479"/>
    <lineage>
        <taxon>Eukaryota</taxon>
        <taxon>Fungi</taxon>
        <taxon>Dikarya</taxon>
        <taxon>Ascomycota</taxon>
        <taxon>Pezizomycotina</taxon>
        <taxon>Sordariomycetes</taxon>
        <taxon>Sordariomycetidae</taxon>
        <taxon>Sordariales</taxon>
        <taxon>Chaetomiaceae</taxon>
        <taxon>Chaetomium</taxon>
    </lineage>
</organism>
<sequence length="129" mass="14469">MCDSTAYVDARSVREGSHANKVRDSHSFAIVCSPSTYPRHCVNCRKTKQDIRSATTPCADRDRVSCGFPLTLKIRARRGTRLIPARRRSSRAPSNRTLLLLAAPFGTNTAHAQLFRYRRPASARLPSFH</sequence>